<sequence length="194" mass="22548">MKTNFFILILILFTNLSFGQKVLNKDYRFLNKESKVAIIPLTNELTKFNDSISNDIFKDTLSLKYLKVEELRTELNEESTDILKRIASKKYKKSDLKKYPNLNTLISISDLKNLKENLQNADLLLFPIKFNINQSIGMTFGSATFRFYDLNTGDFVHQYESSFNVNTIEDGSKQIVTALLFLEEKNYLIKQKSE</sequence>
<protein>
    <submittedName>
        <fullName evidence="1">Uncharacterized protein</fullName>
    </submittedName>
</protein>
<evidence type="ECO:0000313" key="2">
    <source>
        <dbReference type="Proteomes" id="UP000295455"/>
    </source>
</evidence>
<dbReference type="Proteomes" id="UP000295455">
    <property type="component" value="Unassembled WGS sequence"/>
</dbReference>
<gene>
    <name evidence="1" type="ORF">EV196_10274</name>
</gene>
<evidence type="ECO:0000313" key="1">
    <source>
        <dbReference type="EMBL" id="TCL67518.1"/>
    </source>
</evidence>
<organism evidence="1 2">
    <name type="scientific">Mariniflexile fucanivorans</name>
    <dbReference type="NCBI Taxonomy" id="264023"/>
    <lineage>
        <taxon>Bacteria</taxon>
        <taxon>Pseudomonadati</taxon>
        <taxon>Bacteroidota</taxon>
        <taxon>Flavobacteriia</taxon>
        <taxon>Flavobacteriales</taxon>
        <taxon>Flavobacteriaceae</taxon>
        <taxon>Mariniflexile</taxon>
    </lineage>
</organism>
<proteinExistence type="predicted"/>
<dbReference type="RefSeq" id="WP_132215151.1">
    <property type="nucleotide sequence ID" value="NZ_OX156936.1"/>
</dbReference>
<accession>A0A4R1RML6</accession>
<dbReference type="EMBL" id="SLUP01000002">
    <property type="protein sequence ID" value="TCL67518.1"/>
    <property type="molecule type" value="Genomic_DNA"/>
</dbReference>
<dbReference type="AlphaFoldDB" id="A0A4R1RML6"/>
<name>A0A4R1RML6_9FLAO</name>
<comment type="caution">
    <text evidence="1">The sequence shown here is derived from an EMBL/GenBank/DDBJ whole genome shotgun (WGS) entry which is preliminary data.</text>
</comment>
<reference evidence="1 2" key="1">
    <citation type="submission" date="2019-03" db="EMBL/GenBank/DDBJ databases">
        <title>Genomic Encyclopedia of Type Strains, Phase IV (KMG-IV): sequencing the most valuable type-strain genomes for metagenomic binning, comparative biology and taxonomic classification.</title>
        <authorList>
            <person name="Goeker M."/>
        </authorList>
    </citation>
    <scope>NUCLEOTIDE SEQUENCE [LARGE SCALE GENOMIC DNA]</scope>
    <source>
        <strain evidence="1 2">DSM 18792</strain>
    </source>
</reference>
<dbReference type="OrthoDB" id="1269315at2"/>
<keyword evidence="2" id="KW-1185">Reference proteome</keyword>